<keyword evidence="1" id="KW-1133">Transmembrane helix</keyword>
<dbReference type="RefSeq" id="WP_249331956.1">
    <property type="nucleotide sequence ID" value="NZ_JACRSY010000005.1"/>
</dbReference>
<reference evidence="3" key="1">
    <citation type="submission" date="2020-08" db="EMBL/GenBank/DDBJ databases">
        <title>Genome public.</title>
        <authorList>
            <person name="Liu C."/>
            <person name="Sun Q."/>
        </authorList>
    </citation>
    <scope>NUCLEOTIDE SEQUENCE</scope>
    <source>
        <strain evidence="3">NSJ-12</strain>
    </source>
</reference>
<name>A0A926EIT6_9FIRM</name>
<gene>
    <name evidence="3" type="primary">vanZ</name>
    <name evidence="3" type="ORF">H8718_04740</name>
</gene>
<evidence type="ECO:0000259" key="2">
    <source>
        <dbReference type="Pfam" id="PF04892"/>
    </source>
</evidence>
<keyword evidence="1" id="KW-0472">Membrane</keyword>
<dbReference type="Pfam" id="PF04892">
    <property type="entry name" value="VanZ"/>
    <property type="match status" value="1"/>
</dbReference>
<evidence type="ECO:0000256" key="1">
    <source>
        <dbReference type="SAM" id="Phobius"/>
    </source>
</evidence>
<dbReference type="Proteomes" id="UP000655830">
    <property type="component" value="Unassembled WGS sequence"/>
</dbReference>
<organism evidence="3 4">
    <name type="scientific">Zhenhengia yiwuensis</name>
    <dbReference type="NCBI Taxonomy" id="2763666"/>
    <lineage>
        <taxon>Bacteria</taxon>
        <taxon>Bacillati</taxon>
        <taxon>Bacillota</taxon>
        <taxon>Clostridia</taxon>
        <taxon>Lachnospirales</taxon>
        <taxon>Lachnospiraceae</taxon>
        <taxon>Zhenhengia</taxon>
    </lineage>
</organism>
<feature type="transmembrane region" description="Helical" evidence="1">
    <location>
        <begin position="129"/>
        <end position="149"/>
    </location>
</feature>
<keyword evidence="1" id="KW-0812">Transmembrane</keyword>
<protein>
    <submittedName>
        <fullName evidence="3">VanZ family protein</fullName>
    </submittedName>
</protein>
<comment type="caution">
    <text evidence="3">The sequence shown here is derived from an EMBL/GenBank/DDBJ whole genome shotgun (WGS) entry which is preliminary data.</text>
</comment>
<keyword evidence="4" id="KW-1185">Reference proteome</keyword>
<evidence type="ECO:0000313" key="3">
    <source>
        <dbReference type="EMBL" id="MBC8578838.1"/>
    </source>
</evidence>
<dbReference type="AlphaFoldDB" id="A0A926EIT6"/>
<dbReference type="NCBIfam" id="NF037970">
    <property type="entry name" value="vanZ_1"/>
    <property type="match status" value="1"/>
</dbReference>
<feature type="domain" description="VanZ-like" evidence="2">
    <location>
        <begin position="9"/>
        <end position="142"/>
    </location>
</feature>
<sequence>MKKYIFLSFLLLIGTVGFIFSLSMQDATHSNALSQETTRILATLIEALPIPSSFTLTLTNNFIRDLAHMGLFFILGCISLLTCSLGHVGYVKSTLFTLFFGMLTALCDELIQLNSIGRAFEWVDWAKDMLGISCSLVLFSIAYGFFHLFKRFKQKST</sequence>
<evidence type="ECO:0000313" key="4">
    <source>
        <dbReference type="Proteomes" id="UP000655830"/>
    </source>
</evidence>
<accession>A0A926EIT6</accession>
<dbReference type="EMBL" id="JACRSY010000005">
    <property type="protein sequence ID" value="MBC8578838.1"/>
    <property type="molecule type" value="Genomic_DNA"/>
</dbReference>
<proteinExistence type="predicted"/>
<feature type="transmembrane region" description="Helical" evidence="1">
    <location>
        <begin position="66"/>
        <end position="88"/>
    </location>
</feature>
<dbReference type="InterPro" id="IPR006976">
    <property type="entry name" value="VanZ-like"/>
</dbReference>